<keyword evidence="2" id="KW-1133">Transmembrane helix</keyword>
<keyword evidence="4" id="KW-1185">Reference proteome</keyword>
<dbReference type="GO" id="GO:0005886">
    <property type="term" value="C:plasma membrane"/>
    <property type="evidence" value="ECO:0007669"/>
    <property type="project" value="UniProtKB-SubCell"/>
</dbReference>
<dbReference type="AlphaFoldDB" id="A0A0F3Q922"/>
<dbReference type="Gene3D" id="1.10.3730.20">
    <property type="match status" value="1"/>
</dbReference>
<name>A0A0F3Q922_RICBE</name>
<dbReference type="EMBL" id="LAOI01000001">
    <property type="protein sequence ID" value="KJV89060.1"/>
    <property type="molecule type" value="Genomic_DNA"/>
</dbReference>
<protein>
    <submittedName>
        <fullName evidence="3">Small Multidrug Resistance family protein</fullName>
    </submittedName>
</protein>
<evidence type="ECO:0000313" key="3">
    <source>
        <dbReference type="EMBL" id="KJV89060.1"/>
    </source>
</evidence>
<dbReference type="InterPro" id="IPR045324">
    <property type="entry name" value="Small_multidrug_res"/>
</dbReference>
<evidence type="ECO:0000256" key="1">
    <source>
        <dbReference type="RuleBase" id="RU003942"/>
    </source>
</evidence>
<keyword evidence="1 2" id="KW-0812">Transmembrane</keyword>
<dbReference type="PATRIC" id="fig|1359193.3.peg.25"/>
<reference evidence="3 4" key="1">
    <citation type="submission" date="2015-02" db="EMBL/GenBank/DDBJ databases">
        <title>Genome Sequencing of Rickettsiales.</title>
        <authorList>
            <person name="Daugherty S.C."/>
            <person name="Su Q."/>
            <person name="Abolude K."/>
            <person name="Beier-Sexton M."/>
            <person name="Carlyon J.A."/>
            <person name="Carter R."/>
            <person name="Day N.P."/>
            <person name="Dumler S.J."/>
            <person name="Dyachenko V."/>
            <person name="Godinez A."/>
            <person name="Kurtti T.J."/>
            <person name="Lichay M."/>
            <person name="Mullins K.E."/>
            <person name="Ott S."/>
            <person name="Pappas-Brown V."/>
            <person name="Paris D.H."/>
            <person name="Patel P."/>
            <person name="Richards A.L."/>
            <person name="Sadzewicz L."/>
            <person name="Sears K."/>
            <person name="Seidman D."/>
            <person name="Sengamalay N."/>
            <person name="Stenos J."/>
            <person name="Tallon L.J."/>
            <person name="Vincent G."/>
            <person name="Fraser C.M."/>
            <person name="Munderloh U."/>
            <person name="Dunning-Hotopp J.C."/>
        </authorList>
    </citation>
    <scope>NUCLEOTIDE SEQUENCE [LARGE SCALE GENOMIC DNA]</scope>
    <source>
        <strain evidence="3 4">RML An4</strain>
    </source>
</reference>
<organism evidence="3 4">
    <name type="scientific">Rickettsia bellii str. RML An4</name>
    <dbReference type="NCBI Taxonomy" id="1359193"/>
    <lineage>
        <taxon>Bacteria</taxon>
        <taxon>Pseudomonadati</taxon>
        <taxon>Pseudomonadota</taxon>
        <taxon>Alphaproteobacteria</taxon>
        <taxon>Rickettsiales</taxon>
        <taxon>Rickettsiaceae</taxon>
        <taxon>Rickettsieae</taxon>
        <taxon>Rickettsia</taxon>
        <taxon>belli group</taxon>
    </lineage>
</organism>
<sequence>MGTAYAVWTGIGAAGGTVILGILVFNEPVSIYITLIFCYYLNSIYNRT</sequence>
<evidence type="ECO:0000256" key="2">
    <source>
        <dbReference type="SAM" id="Phobius"/>
    </source>
</evidence>
<gene>
    <name evidence="3" type="ORF">RBEAN4_0026</name>
</gene>
<dbReference type="GO" id="GO:0022857">
    <property type="term" value="F:transmembrane transporter activity"/>
    <property type="evidence" value="ECO:0007669"/>
    <property type="project" value="InterPro"/>
</dbReference>
<comment type="similarity">
    <text evidence="1">Belongs to the drug/metabolite transporter (DMT) superfamily. Small multidrug resistance (SMR) (TC 2.A.7.1) family.</text>
</comment>
<keyword evidence="2" id="KW-0472">Membrane</keyword>
<comment type="caution">
    <text evidence="3">The sequence shown here is derived from an EMBL/GenBank/DDBJ whole genome shotgun (WGS) entry which is preliminary data.</text>
</comment>
<proteinExistence type="inferred from homology"/>
<dbReference type="Pfam" id="PF00893">
    <property type="entry name" value="Multi_Drug_Res"/>
    <property type="match status" value="1"/>
</dbReference>
<evidence type="ECO:0000313" key="4">
    <source>
        <dbReference type="Proteomes" id="UP000033661"/>
    </source>
</evidence>
<accession>A0A0F3Q922</accession>
<comment type="subcellular location">
    <subcellularLocation>
        <location evidence="1">Cell membrane</location>
        <topology evidence="1">Multi-pass membrane protein</topology>
    </subcellularLocation>
</comment>
<dbReference type="Proteomes" id="UP000033661">
    <property type="component" value="Unassembled WGS sequence"/>
</dbReference>
<feature type="transmembrane region" description="Helical" evidence="2">
    <location>
        <begin position="29"/>
        <end position="45"/>
    </location>
</feature>
<feature type="transmembrane region" description="Helical" evidence="2">
    <location>
        <begin position="5"/>
        <end position="23"/>
    </location>
</feature>